<dbReference type="PANTHER" id="PTHR48449">
    <property type="entry name" value="DUF1985 DOMAIN-CONTAINING PROTEIN"/>
    <property type="match status" value="1"/>
</dbReference>
<proteinExistence type="predicted"/>
<evidence type="ECO:0000313" key="2">
    <source>
        <dbReference type="Proteomes" id="UP001291623"/>
    </source>
</evidence>
<evidence type="ECO:0000313" key="1">
    <source>
        <dbReference type="EMBL" id="KAK4341037.1"/>
    </source>
</evidence>
<comment type="caution">
    <text evidence="1">The sequence shown here is derived from an EMBL/GenBank/DDBJ whole genome shotgun (WGS) entry which is preliminary data.</text>
</comment>
<dbReference type="Proteomes" id="UP001291623">
    <property type="component" value="Unassembled WGS sequence"/>
</dbReference>
<reference evidence="1" key="1">
    <citation type="submission" date="2023-12" db="EMBL/GenBank/DDBJ databases">
        <title>Genome assembly of Anisodus tanguticus.</title>
        <authorList>
            <person name="Wang Y.-J."/>
        </authorList>
    </citation>
    <scope>NUCLEOTIDE SEQUENCE</scope>
    <source>
        <strain evidence="1">KB-2021</strain>
        <tissue evidence="1">Leaf</tissue>
    </source>
</reference>
<organism evidence="1 2">
    <name type="scientific">Anisodus tanguticus</name>
    <dbReference type="NCBI Taxonomy" id="243964"/>
    <lineage>
        <taxon>Eukaryota</taxon>
        <taxon>Viridiplantae</taxon>
        <taxon>Streptophyta</taxon>
        <taxon>Embryophyta</taxon>
        <taxon>Tracheophyta</taxon>
        <taxon>Spermatophyta</taxon>
        <taxon>Magnoliopsida</taxon>
        <taxon>eudicotyledons</taxon>
        <taxon>Gunneridae</taxon>
        <taxon>Pentapetalae</taxon>
        <taxon>asterids</taxon>
        <taxon>lamiids</taxon>
        <taxon>Solanales</taxon>
        <taxon>Solanaceae</taxon>
        <taxon>Solanoideae</taxon>
        <taxon>Hyoscyameae</taxon>
        <taxon>Anisodus</taxon>
    </lineage>
</organism>
<accession>A0AAE1QZD8</accession>
<keyword evidence="2" id="KW-1185">Reference proteome</keyword>
<dbReference type="AlphaFoldDB" id="A0AAE1QZD8"/>
<name>A0AAE1QZD8_9SOLA</name>
<protein>
    <submittedName>
        <fullName evidence="1">Uncharacterized protein</fullName>
    </submittedName>
</protein>
<dbReference type="PANTHER" id="PTHR48449:SF1">
    <property type="entry name" value="DUF1985 DOMAIN-CONTAINING PROTEIN"/>
    <property type="match status" value="1"/>
</dbReference>
<sequence>MQKLKDEVDEPYILKFSKLSRQGRVLQNLLMRQVHCLDDNALHFMVSAAKLGFGLAEFALVNGLKCKGGTSVMRVVASLKIKYLDKGYFDLVENGEVNIYPWGIDVFNETVEACTNKFRKKQMYYGHYGFPLALQIWLYEYCPVLEGCFVEHAFGLTPGLSSQLTMRAPKVDIGQSSRGEGEPCNADMRNELEVFQLYVDSKFGEILQAIGI</sequence>
<dbReference type="EMBL" id="JAVYJV010000022">
    <property type="protein sequence ID" value="KAK4341037.1"/>
    <property type="molecule type" value="Genomic_DNA"/>
</dbReference>
<gene>
    <name evidence="1" type="ORF">RND71_039538</name>
</gene>